<dbReference type="AlphaFoldDB" id="C4XKZ2"/>
<name>C4XKZ2_SOLM1</name>
<dbReference type="KEGG" id="dma:DMR_10400"/>
<dbReference type="HOGENOM" id="CLU_2000231_0_0_7"/>
<dbReference type="EMBL" id="AP010904">
    <property type="protein sequence ID" value="BAH74531.1"/>
    <property type="molecule type" value="Genomic_DNA"/>
</dbReference>
<organism evidence="1 2">
    <name type="scientific">Solidesulfovibrio magneticus (strain ATCC 700980 / DSM 13731 / RS-1)</name>
    <name type="common">Desulfovibrio magneticus</name>
    <dbReference type="NCBI Taxonomy" id="573370"/>
    <lineage>
        <taxon>Bacteria</taxon>
        <taxon>Pseudomonadati</taxon>
        <taxon>Thermodesulfobacteriota</taxon>
        <taxon>Desulfovibrionia</taxon>
        <taxon>Desulfovibrionales</taxon>
        <taxon>Desulfovibrionaceae</taxon>
        <taxon>Solidesulfovibrio</taxon>
    </lineage>
</organism>
<keyword evidence="2" id="KW-1185">Reference proteome</keyword>
<reference evidence="1 2" key="1">
    <citation type="journal article" date="2009" name="Genome Res.">
        <title>Whole genome sequence of Desulfovibrio magneticus strain RS-1 revealed common gene clusters in magnetotactic bacteria.</title>
        <authorList>
            <person name="Nakazawa H."/>
            <person name="Arakaki A."/>
            <person name="Narita-Yamada S."/>
            <person name="Yashiro I."/>
            <person name="Jinno K."/>
            <person name="Aoki N."/>
            <person name="Tsuruyama A."/>
            <person name="Okamura Y."/>
            <person name="Tanikawa S."/>
            <person name="Fujita N."/>
            <person name="Takeyama H."/>
            <person name="Matsunaga T."/>
        </authorList>
    </citation>
    <scope>NUCLEOTIDE SEQUENCE [LARGE SCALE GENOMIC DNA]</scope>
    <source>
        <strain evidence="2">ATCC 700980 / DSM 13731 / RS-1</strain>
    </source>
</reference>
<sequence length="124" mass="14468">MNIKPKPTIDSSYDINKNRAEVYDYGDSILKMDIDLNTKISILSLYYIKVMTYNHKQFSILCHAIGDETIFKKIHSSSQLVKEVYNLYVSKKYELLGKLFSEIVVELCLEIYLKMQTPDSTQQQ</sequence>
<accession>C4XKZ2</accession>
<dbReference type="RefSeq" id="WP_012750602.1">
    <property type="nucleotide sequence ID" value="NC_012796.1"/>
</dbReference>
<evidence type="ECO:0000313" key="1">
    <source>
        <dbReference type="EMBL" id="BAH74531.1"/>
    </source>
</evidence>
<proteinExistence type="predicted"/>
<dbReference type="STRING" id="573370.DMR_10400"/>
<protein>
    <submittedName>
        <fullName evidence="1">Uncharacterized protein</fullName>
    </submittedName>
</protein>
<gene>
    <name evidence="1" type="ordered locus">DMR_10400</name>
</gene>
<evidence type="ECO:0000313" key="2">
    <source>
        <dbReference type="Proteomes" id="UP000009071"/>
    </source>
</evidence>
<dbReference type="Proteomes" id="UP000009071">
    <property type="component" value="Chromosome"/>
</dbReference>